<accession>A0A4Q5LIJ7</accession>
<dbReference type="SUPFAM" id="SSF52266">
    <property type="entry name" value="SGNH hydrolase"/>
    <property type="match status" value="1"/>
</dbReference>
<evidence type="ECO:0000313" key="3">
    <source>
        <dbReference type="EMBL" id="RYU87907.1"/>
    </source>
</evidence>
<feature type="domain" description="SGNH hydrolase-type esterase" evidence="1">
    <location>
        <begin position="156"/>
        <end position="289"/>
    </location>
</feature>
<dbReference type="Gene3D" id="3.40.50.1110">
    <property type="entry name" value="SGNH hydrolase"/>
    <property type="match status" value="1"/>
</dbReference>
<dbReference type="RefSeq" id="WP_129877601.1">
    <property type="nucleotide sequence ID" value="NZ_SEWG01000006.1"/>
</dbReference>
<evidence type="ECO:0000259" key="1">
    <source>
        <dbReference type="Pfam" id="PF13472"/>
    </source>
</evidence>
<gene>
    <name evidence="3" type="ORF">EWM62_15555</name>
</gene>
<evidence type="ECO:0000313" key="4">
    <source>
        <dbReference type="Proteomes" id="UP000293331"/>
    </source>
</evidence>
<dbReference type="InterPro" id="IPR040794">
    <property type="entry name" value="CE2_N"/>
</dbReference>
<dbReference type="Pfam" id="PF17996">
    <property type="entry name" value="CE2_N"/>
    <property type="match status" value="1"/>
</dbReference>
<dbReference type="Pfam" id="PF13472">
    <property type="entry name" value="Lipase_GDSL_2"/>
    <property type="match status" value="1"/>
</dbReference>
<evidence type="ECO:0000259" key="2">
    <source>
        <dbReference type="Pfam" id="PF17996"/>
    </source>
</evidence>
<organism evidence="3 4">
    <name type="scientific">Mucilaginibacter terrigena</name>
    <dbReference type="NCBI Taxonomy" id="2492395"/>
    <lineage>
        <taxon>Bacteria</taxon>
        <taxon>Pseudomonadati</taxon>
        <taxon>Bacteroidota</taxon>
        <taxon>Sphingobacteriia</taxon>
        <taxon>Sphingobacteriales</taxon>
        <taxon>Sphingobacteriaceae</taxon>
        <taxon>Mucilaginibacter</taxon>
    </lineage>
</organism>
<dbReference type="PANTHER" id="PTHR37834:SF2">
    <property type="entry name" value="ESTERASE, SGNH HYDROLASE-TYPE"/>
    <property type="match status" value="1"/>
</dbReference>
<feature type="domain" description="Carbohydrate esterase 2 N-terminal" evidence="2">
    <location>
        <begin position="40"/>
        <end position="145"/>
    </location>
</feature>
<dbReference type="Proteomes" id="UP000293331">
    <property type="component" value="Unassembled WGS sequence"/>
</dbReference>
<dbReference type="CDD" id="cd01831">
    <property type="entry name" value="Endoglucanase_E_like"/>
    <property type="match status" value="1"/>
</dbReference>
<dbReference type="AlphaFoldDB" id="A0A4Q5LIJ7"/>
<dbReference type="GO" id="GO:0052689">
    <property type="term" value="F:carboxylic ester hydrolase activity"/>
    <property type="evidence" value="ECO:0007669"/>
    <property type="project" value="InterPro"/>
</dbReference>
<dbReference type="InterPro" id="IPR036514">
    <property type="entry name" value="SGNH_hydro_sf"/>
</dbReference>
<dbReference type="Gene3D" id="2.60.120.260">
    <property type="entry name" value="Galactose-binding domain-like"/>
    <property type="match status" value="1"/>
</dbReference>
<sequence>MMKRNTALLFFVLLLSALFTYGKVLPKQKLFTADNKYFKYTGRVDFSNPQKPKFWSPGVYITTKFKGAYCRLLINDEEMYGKTHNYIEVVIDGKTSRIQTTGKTNDIQIANGLSKGEHTLLICKDTESGMGYLEFVGLVCEKIMPPVQPKRMIEYIGDSITAGAGVDASQVACGKGEWYDQHNAYLAYGARTSRALNAQWQLTAVAGVGLIHSCCNMDIVLPQVYDKVYLRNDSLTYNFKQYQPDVVTICLGQNDGPQDSVKFCSQYVRLIDTVRSKYPQSDIVCLSSPMANKELTIVLLQRYLAGIVQFVNNRGDNKVSKFFFSRSFNSGCDDHPDANEHEMIAGELTAYLKKLKDW</sequence>
<protein>
    <submittedName>
        <fullName evidence="3">Acetyl xylan esterase</fullName>
    </submittedName>
</protein>
<proteinExistence type="predicted"/>
<dbReference type="OrthoDB" id="9801375at2"/>
<dbReference type="PANTHER" id="PTHR37834">
    <property type="entry name" value="GDSL-LIKE LIPASE/ACYLHYDROLASE DOMAIN PROTEIN (AFU_ORTHOLOGUE AFUA_2G00620)"/>
    <property type="match status" value="1"/>
</dbReference>
<dbReference type="InterPro" id="IPR052762">
    <property type="entry name" value="PCW_deacetylase/CE"/>
</dbReference>
<reference evidence="3 4" key="1">
    <citation type="submission" date="2019-02" db="EMBL/GenBank/DDBJ databases">
        <title>Bacterial novel species Mucilaginibacter sp. 17JY9-4 isolated from soil.</title>
        <authorList>
            <person name="Jung H.-Y."/>
        </authorList>
    </citation>
    <scope>NUCLEOTIDE SEQUENCE [LARGE SCALE GENOMIC DNA]</scope>
    <source>
        <strain evidence="3 4">17JY9-4</strain>
    </source>
</reference>
<dbReference type="InterPro" id="IPR037461">
    <property type="entry name" value="CtCE2-like_dom"/>
</dbReference>
<name>A0A4Q5LIJ7_9SPHI</name>
<dbReference type="EMBL" id="SEWG01000006">
    <property type="protein sequence ID" value="RYU87907.1"/>
    <property type="molecule type" value="Genomic_DNA"/>
</dbReference>
<dbReference type="InterPro" id="IPR013830">
    <property type="entry name" value="SGNH_hydro"/>
</dbReference>
<keyword evidence="4" id="KW-1185">Reference proteome</keyword>
<comment type="caution">
    <text evidence="3">The sequence shown here is derived from an EMBL/GenBank/DDBJ whole genome shotgun (WGS) entry which is preliminary data.</text>
</comment>